<gene>
    <name evidence="1" type="ORF">AVEN_93699_1</name>
</gene>
<name>A0A4Y2JES7_ARAVE</name>
<organism evidence="1 2">
    <name type="scientific">Araneus ventricosus</name>
    <name type="common">Orbweaver spider</name>
    <name type="synonym">Epeira ventricosa</name>
    <dbReference type="NCBI Taxonomy" id="182803"/>
    <lineage>
        <taxon>Eukaryota</taxon>
        <taxon>Metazoa</taxon>
        <taxon>Ecdysozoa</taxon>
        <taxon>Arthropoda</taxon>
        <taxon>Chelicerata</taxon>
        <taxon>Arachnida</taxon>
        <taxon>Araneae</taxon>
        <taxon>Araneomorphae</taxon>
        <taxon>Entelegynae</taxon>
        <taxon>Araneoidea</taxon>
        <taxon>Araneidae</taxon>
        <taxon>Araneus</taxon>
    </lineage>
</organism>
<comment type="caution">
    <text evidence="1">The sequence shown here is derived from an EMBL/GenBank/DDBJ whole genome shotgun (WGS) entry which is preliminary data.</text>
</comment>
<accession>A0A4Y2JES7</accession>
<evidence type="ECO:0000313" key="1">
    <source>
        <dbReference type="EMBL" id="GBM88424.1"/>
    </source>
</evidence>
<reference evidence="1 2" key="1">
    <citation type="journal article" date="2019" name="Sci. Rep.">
        <title>Orb-weaving spider Araneus ventricosus genome elucidates the spidroin gene catalogue.</title>
        <authorList>
            <person name="Kono N."/>
            <person name="Nakamura H."/>
            <person name="Ohtoshi R."/>
            <person name="Moran D.A.P."/>
            <person name="Shinohara A."/>
            <person name="Yoshida Y."/>
            <person name="Fujiwara M."/>
            <person name="Mori M."/>
            <person name="Tomita M."/>
            <person name="Arakawa K."/>
        </authorList>
    </citation>
    <scope>NUCLEOTIDE SEQUENCE [LARGE SCALE GENOMIC DNA]</scope>
</reference>
<protein>
    <submittedName>
        <fullName evidence="1">Uncharacterized protein</fullName>
    </submittedName>
</protein>
<dbReference type="Proteomes" id="UP000499080">
    <property type="component" value="Unassembled WGS sequence"/>
</dbReference>
<proteinExistence type="predicted"/>
<evidence type="ECO:0000313" key="2">
    <source>
        <dbReference type="Proteomes" id="UP000499080"/>
    </source>
</evidence>
<keyword evidence="2" id="KW-1185">Reference proteome</keyword>
<sequence>MFICQSVYSCGTAVASGEVSAYGPEGPMFKTRFYKIRLARCQLDLTSRVRWCWCRVEVWRWGASCDCCSCHLTTAQNYKVRPKIPFVLLEKWTLMLLRTTTVYSLACERNNSKAQGK</sequence>
<dbReference type="AlphaFoldDB" id="A0A4Y2JES7"/>
<dbReference type="EMBL" id="BGPR01003460">
    <property type="protein sequence ID" value="GBM88424.1"/>
    <property type="molecule type" value="Genomic_DNA"/>
</dbReference>